<dbReference type="OrthoDB" id="1739143at2759"/>
<dbReference type="SUPFAM" id="SSF52499">
    <property type="entry name" value="Isochorismatase-like hydrolases"/>
    <property type="match status" value="1"/>
</dbReference>
<evidence type="ECO:0000313" key="3">
    <source>
        <dbReference type="EMBL" id="KAF0698384.1"/>
    </source>
</evidence>
<evidence type="ECO:0000313" key="4">
    <source>
        <dbReference type="EMBL" id="VFT87854.1"/>
    </source>
</evidence>
<name>A0A485KRQ5_9STRA</name>
<evidence type="ECO:0000313" key="5">
    <source>
        <dbReference type="Proteomes" id="UP000332933"/>
    </source>
</evidence>
<protein>
    <submittedName>
        <fullName evidence="4">Aste57867_10986 protein</fullName>
    </submittedName>
</protein>
<proteinExistence type="inferred from homology"/>
<evidence type="ECO:0000256" key="1">
    <source>
        <dbReference type="ARBA" id="ARBA00006336"/>
    </source>
</evidence>
<dbReference type="InterPro" id="IPR036380">
    <property type="entry name" value="Isochorismatase-like_sf"/>
</dbReference>
<gene>
    <name evidence="4" type="primary">Aste57867_10986</name>
    <name evidence="3" type="ORF">As57867_010945</name>
    <name evidence="4" type="ORF">ASTE57867_10986</name>
</gene>
<organism evidence="4 5">
    <name type="scientific">Aphanomyces stellatus</name>
    <dbReference type="NCBI Taxonomy" id="120398"/>
    <lineage>
        <taxon>Eukaryota</taxon>
        <taxon>Sar</taxon>
        <taxon>Stramenopiles</taxon>
        <taxon>Oomycota</taxon>
        <taxon>Saprolegniomycetes</taxon>
        <taxon>Saprolegniales</taxon>
        <taxon>Verrucalvaceae</taxon>
        <taxon>Aphanomyces</taxon>
    </lineage>
</organism>
<keyword evidence="2" id="KW-0378">Hydrolase</keyword>
<sequence>MDAALKTLAEYEKGPKQYGLTLFIIDPQRDFHPGGSLAIPTANDDAARTAAFIRKNINDIAQIIITLDSHQRLHIAHGVFWTNEKGESPPPFTLIPSADVASGKWKPRSPDLQAYAYEYTKALEEGGRFVLCIWPEHCIIGTPGQAIVDPIHDAALEWTALSRRPIKYVNKGSNCFTEHYSALRADVELPHDRDTSLNVELVDSLKKASLVAVCGQALSHCVNFTVRDLVTQWPEGRASDIVVLLDCASPVTGFESSGQAFIDDMSKVGVRFAQSTDPILSPRKKSVEAPAGL</sequence>
<dbReference type="PANTHER" id="PTHR11080">
    <property type="entry name" value="PYRAZINAMIDASE/NICOTINAMIDASE"/>
    <property type="match status" value="1"/>
</dbReference>
<dbReference type="InterPro" id="IPR052347">
    <property type="entry name" value="Isochorismatase_Nicotinamidase"/>
</dbReference>
<dbReference type="Proteomes" id="UP000332933">
    <property type="component" value="Unassembled WGS sequence"/>
</dbReference>
<reference evidence="4 5" key="1">
    <citation type="submission" date="2019-03" db="EMBL/GenBank/DDBJ databases">
        <authorList>
            <person name="Gaulin E."/>
            <person name="Dumas B."/>
        </authorList>
    </citation>
    <scope>NUCLEOTIDE SEQUENCE [LARGE SCALE GENOMIC DNA]</scope>
    <source>
        <strain evidence="4">CBS 568.67</strain>
    </source>
</reference>
<dbReference type="Gene3D" id="3.40.50.850">
    <property type="entry name" value="Isochorismatase-like"/>
    <property type="match status" value="1"/>
</dbReference>
<dbReference type="AlphaFoldDB" id="A0A485KRQ5"/>
<dbReference type="EMBL" id="CAADRA010005264">
    <property type="protein sequence ID" value="VFT87854.1"/>
    <property type="molecule type" value="Genomic_DNA"/>
</dbReference>
<dbReference type="PANTHER" id="PTHR11080:SF2">
    <property type="entry name" value="LD05707P"/>
    <property type="match status" value="1"/>
</dbReference>
<dbReference type="GO" id="GO:0016787">
    <property type="term" value="F:hydrolase activity"/>
    <property type="evidence" value="ECO:0007669"/>
    <property type="project" value="UniProtKB-KW"/>
</dbReference>
<evidence type="ECO:0000256" key="2">
    <source>
        <dbReference type="ARBA" id="ARBA00022801"/>
    </source>
</evidence>
<reference evidence="3" key="2">
    <citation type="submission" date="2019-06" db="EMBL/GenBank/DDBJ databases">
        <title>Genomics analysis of Aphanomyces spp. identifies a new class of oomycete effector associated with host adaptation.</title>
        <authorList>
            <person name="Gaulin E."/>
        </authorList>
    </citation>
    <scope>NUCLEOTIDE SEQUENCE</scope>
    <source>
        <strain evidence="3">CBS 578.67</strain>
    </source>
</reference>
<keyword evidence="5" id="KW-1185">Reference proteome</keyword>
<comment type="similarity">
    <text evidence="1">Belongs to the isochorismatase family.</text>
</comment>
<dbReference type="EMBL" id="VJMH01005243">
    <property type="protein sequence ID" value="KAF0698384.1"/>
    <property type="molecule type" value="Genomic_DNA"/>
</dbReference>
<accession>A0A485KRQ5</accession>